<reference evidence="1" key="1">
    <citation type="journal article" date="2014" name="Nucleic Acids Res.">
        <title>The evolutionary dynamics of variant antigen genes in Babesia reveal a history of genomic innovation underlying host-parasite interaction.</title>
        <authorList>
            <person name="Jackson A.P."/>
            <person name="Otto T.D."/>
            <person name="Darby A."/>
            <person name="Ramaprasad A."/>
            <person name="Xia D."/>
            <person name="Echaide I.E."/>
            <person name="Farber M."/>
            <person name="Gahlot S."/>
            <person name="Gamble J."/>
            <person name="Gupta D."/>
            <person name="Gupta Y."/>
            <person name="Jackson L."/>
            <person name="Malandrin L."/>
            <person name="Malas T.B."/>
            <person name="Moussa E."/>
            <person name="Nair M."/>
            <person name="Reid A.J."/>
            <person name="Sanders M."/>
            <person name="Sharma J."/>
            <person name="Tracey A."/>
            <person name="Quail M.A."/>
            <person name="Weir W."/>
            <person name="Wastling J.M."/>
            <person name="Hall N."/>
            <person name="Willadsen P."/>
            <person name="Lingelbach K."/>
            <person name="Shiels B."/>
            <person name="Tait A."/>
            <person name="Berriman M."/>
            <person name="Allred D.R."/>
            <person name="Pain A."/>
        </authorList>
    </citation>
    <scope>NUCLEOTIDE SEQUENCE</scope>
    <source>
        <strain evidence="1">1802A</strain>
    </source>
</reference>
<protein>
    <submittedName>
        <fullName evidence="1">Uncharacterized protein</fullName>
    </submittedName>
</protein>
<organism evidence="1 2">
    <name type="scientific">Babesia divergens</name>
    <dbReference type="NCBI Taxonomy" id="32595"/>
    <lineage>
        <taxon>Eukaryota</taxon>
        <taxon>Sar</taxon>
        <taxon>Alveolata</taxon>
        <taxon>Apicomplexa</taxon>
        <taxon>Aconoidasida</taxon>
        <taxon>Piroplasmida</taxon>
        <taxon>Babesiidae</taxon>
        <taxon>Babesia</taxon>
    </lineage>
</organism>
<proteinExistence type="predicted"/>
<name>A0AAD9GD36_BABDI</name>
<accession>A0AAD9GD36</accession>
<comment type="caution">
    <text evidence="1">The sequence shown here is derived from an EMBL/GenBank/DDBJ whole genome shotgun (WGS) entry which is preliminary data.</text>
</comment>
<dbReference type="AlphaFoldDB" id="A0AAD9GD36"/>
<keyword evidence="2" id="KW-1185">Reference proteome</keyword>
<gene>
    <name evidence="1" type="ORF">X943_001887</name>
</gene>
<reference evidence="1" key="2">
    <citation type="submission" date="2021-05" db="EMBL/GenBank/DDBJ databases">
        <authorList>
            <person name="Pain A."/>
        </authorList>
    </citation>
    <scope>NUCLEOTIDE SEQUENCE</scope>
    <source>
        <strain evidence="1">1802A</strain>
    </source>
</reference>
<dbReference type="EMBL" id="JAHBMH010000044">
    <property type="protein sequence ID" value="KAK1936182.1"/>
    <property type="molecule type" value="Genomic_DNA"/>
</dbReference>
<evidence type="ECO:0000313" key="1">
    <source>
        <dbReference type="EMBL" id="KAK1936182.1"/>
    </source>
</evidence>
<evidence type="ECO:0000313" key="2">
    <source>
        <dbReference type="Proteomes" id="UP001195914"/>
    </source>
</evidence>
<dbReference type="Proteomes" id="UP001195914">
    <property type="component" value="Unassembled WGS sequence"/>
</dbReference>
<sequence>MFMASFTRGLQCAVSEAFRTKTGHSTAGGVPCLRTAPKKYLNCTQFSTENVPGVTSEVQLPSISSVTDGNASVEWHDRFKDFLDAYKQYYEQSYMAKPIGLIDRSSVSDAAKRRLKLASRALADNIQQCDTPSAIALMFCMRNISKRCKLVELYAGTLLHLLHELRSGDDEPSNVGIVKFLDIGNCIDVSQLEQLHRRELLVAFLLGTLRAFDLKNPPKDVVDELFALVNSNIYQWKTSHLVNICRDLAWVCRFCETERFSGLLRRCISLVCEGIGKTGETLSRAQLITLHKAASVTKDESTSFAPRMNHLILSLVRSEANSVPSDLSERMNLLYRRTKGNIHLLNVMLVSGMPVDAGVVRVLLEGVMNFCLEYFTATSNVWQLKQHMSVTHDYNEIDPRVSHLLYAKYPNKIFRAPGSLDPEKPKQKTVAKLEERYQAVVVSLSRLLMNKKVAFCRGLKLCELRLRLFNRQIYKELGDNIHMFMNSVSSFRFEEPQLVAHSDLRRALRHLGYKSIPMMVDGTFPLNCIDYERRLYCELCNAKEARLSKNGEYIYNKALELKLRYLDIAGWRGAMVLESEWRRMPADTQITLLRRKLEPFN</sequence>